<evidence type="ECO:0000313" key="3">
    <source>
        <dbReference type="Proteomes" id="UP000214880"/>
    </source>
</evidence>
<dbReference type="AlphaFoldDB" id="A0A1G9KJ18"/>
<dbReference type="Proteomes" id="UP000214880">
    <property type="component" value="Unassembled WGS sequence"/>
</dbReference>
<dbReference type="SMART" id="SM00331">
    <property type="entry name" value="PP2C_SIG"/>
    <property type="match status" value="1"/>
</dbReference>
<organism evidence="2 3">
    <name type="scientific">Dendrosporobacter quercicolus</name>
    <dbReference type="NCBI Taxonomy" id="146817"/>
    <lineage>
        <taxon>Bacteria</taxon>
        <taxon>Bacillati</taxon>
        <taxon>Bacillota</taxon>
        <taxon>Negativicutes</taxon>
        <taxon>Selenomonadales</taxon>
        <taxon>Sporomusaceae</taxon>
        <taxon>Dendrosporobacter</taxon>
    </lineage>
</organism>
<feature type="domain" description="PPM-type phosphatase" evidence="1">
    <location>
        <begin position="34"/>
        <end position="272"/>
    </location>
</feature>
<gene>
    <name evidence="2" type="ORF">SAMN04488502_10151</name>
</gene>
<reference evidence="2 3" key="1">
    <citation type="submission" date="2016-10" db="EMBL/GenBank/DDBJ databases">
        <authorList>
            <person name="de Groot N.N."/>
        </authorList>
    </citation>
    <scope>NUCLEOTIDE SEQUENCE [LARGE SCALE GENOMIC DNA]</scope>
    <source>
        <strain evidence="2 3">DSM 1736</strain>
    </source>
</reference>
<dbReference type="Pfam" id="PF13672">
    <property type="entry name" value="PP2C_2"/>
    <property type="match status" value="1"/>
</dbReference>
<dbReference type="EMBL" id="FNHB01000001">
    <property type="protein sequence ID" value="SDL49632.1"/>
    <property type="molecule type" value="Genomic_DNA"/>
</dbReference>
<dbReference type="PROSITE" id="PS51746">
    <property type="entry name" value="PPM_2"/>
    <property type="match status" value="1"/>
</dbReference>
<dbReference type="RefSeq" id="WP_218039620.1">
    <property type="nucleotide sequence ID" value="NZ_FNHB01000001.1"/>
</dbReference>
<dbReference type="SUPFAM" id="SSF81606">
    <property type="entry name" value="PP2C-like"/>
    <property type="match status" value="1"/>
</dbReference>
<dbReference type="SMART" id="SM00332">
    <property type="entry name" value="PP2Cc"/>
    <property type="match status" value="1"/>
</dbReference>
<protein>
    <submittedName>
        <fullName evidence="2">Serine/threonine protein phosphatase PrpC</fullName>
    </submittedName>
</protein>
<proteinExistence type="predicted"/>
<keyword evidence="3" id="KW-1185">Reference proteome</keyword>
<dbReference type="InterPro" id="IPR036457">
    <property type="entry name" value="PPM-type-like_dom_sf"/>
</dbReference>
<dbReference type="CDD" id="cd00143">
    <property type="entry name" value="PP2Cc"/>
    <property type="match status" value="1"/>
</dbReference>
<sequence length="272" mass="30177">MIPPVPAALILVLSVAAAVLVARRMTLTPGRDIRVGRCMTIGDREVQEDNYGVLENDAGTLLVLADGMGRKYGGRIAGRIAIETFLDLFKEYKAFEKPQYYFRKAFHAANRAILNKVEDGRGSASVAAALIADHTLYYALAGNIKIAVYHGGDLVPVSEGHTVDVLARQKYLQGSLAKESAIALLDRRRLYNFVGHEGFKDIEFFSQPLPLRTGDAVVLCSDGVFETLRWREIEQELAQGRDAQQQALRIIERVNRSKLPNKDNASIVIYRC</sequence>
<name>A0A1G9KJ18_9FIRM</name>
<evidence type="ECO:0000259" key="1">
    <source>
        <dbReference type="PROSITE" id="PS51746"/>
    </source>
</evidence>
<dbReference type="InterPro" id="IPR001932">
    <property type="entry name" value="PPM-type_phosphatase-like_dom"/>
</dbReference>
<dbReference type="Gene3D" id="3.60.40.10">
    <property type="entry name" value="PPM-type phosphatase domain"/>
    <property type="match status" value="1"/>
</dbReference>
<evidence type="ECO:0000313" key="2">
    <source>
        <dbReference type="EMBL" id="SDL49632.1"/>
    </source>
</evidence>
<accession>A0A1G9KJ18</accession>
<dbReference type="STRING" id="146817.SAMN04488502_10151"/>